<evidence type="ECO:0000256" key="9">
    <source>
        <dbReference type="RuleBase" id="RU003355"/>
    </source>
</evidence>
<keyword evidence="17" id="KW-1185">Reference proteome</keyword>
<dbReference type="Gene3D" id="2.60.40.2310">
    <property type="match status" value="1"/>
</dbReference>
<name>A0A1G6WAK9_9GAMM</name>
<evidence type="ECO:0000256" key="4">
    <source>
        <dbReference type="ARBA" id="ARBA00022729"/>
    </source>
</evidence>
<dbReference type="InterPro" id="IPR024361">
    <property type="entry name" value="BACON"/>
</dbReference>
<evidence type="ECO:0000256" key="1">
    <source>
        <dbReference type="ARBA" id="ARBA00011073"/>
    </source>
</evidence>
<proteinExistence type="inferred from homology"/>
<evidence type="ECO:0000259" key="15">
    <source>
        <dbReference type="Pfam" id="PF19190"/>
    </source>
</evidence>
<dbReference type="GO" id="GO:0004252">
    <property type="term" value="F:serine-type endopeptidase activity"/>
    <property type="evidence" value="ECO:0007669"/>
    <property type="project" value="UniProtKB-UniRule"/>
</dbReference>
<comment type="similarity">
    <text evidence="1 8 9">Belongs to the peptidase S8 family.</text>
</comment>
<dbReference type="InterPro" id="IPR013783">
    <property type="entry name" value="Ig-like_fold"/>
</dbReference>
<feature type="domain" description="Peptidase S8/S53" evidence="11">
    <location>
        <begin position="176"/>
        <end position="602"/>
    </location>
</feature>
<dbReference type="GO" id="GO:0006508">
    <property type="term" value="P:proteolysis"/>
    <property type="evidence" value="ECO:0007669"/>
    <property type="project" value="UniProtKB-KW"/>
</dbReference>
<feature type="active site" description="Charge relay system" evidence="7 8">
    <location>
        <position position="185"/>
    </location>
</feature>
<dbReference type="Pfam" id="PF05922">
    <property type="entry name" value="Inhibitor_I9"/>
    <property type="match status" value="1"/>
</dbReference>
<dbReference type="Proteomes" id="UP000199603">
    <property type="component" value="Unassembled WGS sequence"/>
</dbReference>
<evidence type="ECO:0000256" key="7">
    <source>
        <dbReference type="PIRSR" id="PIRSR615500-1"/>
    </source>
</evidence>
<protein>
    <submittedName>
        <fullName evidence="16">Serine protease, subtilisin family</fullName>
    </submittedName>
</protein>
<feature type="signal peptide" evidence="10">
    <location>
        <begin position="1"/>
        <end position="28"/>
    </location>
</feature>
<evidence type="ECO:0000256" key="6">
    <source>
        <dbReference type="ARBA" id="ARBA00022825"/>
    </source>
</evidence>
<dbReference type="Gene3D" id="3.40.50.200">
    <property type="entry name" value="Peptidase S8/S53 domain"/>
    <property type="match status" value="1"/>
</dbReference>
<feature type="domain" description="PA" evidence="12">
    <location>
        <begin position="400"/>
        <end position="487"/>
    </location>
</feature>
<dbReference type="PROSITE" id="PS51892">
    <property type="entry name" value="SUBTILASE"/>
    <property type="match status" value="1"/>
</dbReference>
<dbReference type="SUPFAM" id="SSF52743">
    <property type="entry name" value="Subtilisin-like"/>
    <property type="match status" value="1"/>
</dbReference>
<dbReference type="PROSITE" id="PS00137">
    <property type="entry name" value="SUBTILASE_HIS"/>
    <property type="match status" value="1"/>
</dbReference>
<dbReference type="OrthoDB" id="1114329at2"/>
<dbReference type="InterPro" id="IPR023827">
    <property type="entry name" value="Peptidase_S8_Asp-AS"/>
</dbReference>
<dbReference type="EMBL" id="FNAG01000004">
    <property type="protein sequence ID" value="SDD62267.1"/>
    <property type="molecule type" value="Genomic_DNA"/>
</dbReference>
<keyword evidence="2" id="KW-0964">Secreted</keyword>
<keyword evidence="6 8" id="KW-0720">Serine protease</keyword>
<feature type="domain" description="Inhibitor I9" evidence="13">
    <location>
        <begin position="77"/>
        <end position="148"/>
    </location>
</feature>
<keyword evidence="5 8" id="KW-0378">Hydrolase</keyword>
<dbReference type="PANTHER" id="PTHR10795">
    <property type="entry name" value="PROPROTEIN CONVERTASE SUBTILISIN/KEXIN"/>
    <property type="match status" value="1"/>
</dbReference>
<evidence type="ECO:0000256" key="5">
    <source>
        <dbReference type="ARBA" id="ARBA00022801"/>
    </source>
</evidence>
<dbReference type="InterPro" id="IPR003137">
    <property type="entry name" value="PA_domain"/>
</dbReference>
<dbReference type="STRING" id="265719.SAMN04488509_104191"/>
<evidence type="ECO:0000256" key="8">
    <source>
        <dbReference type="PROSITE-ProRule" id="PRU01240"/>
    </source>
</evidence>
<evidence type="ECO:0000259" key="13">
    <source>
        <dbReference type="Pfam" id="PF05922"/>
    </source>
</evidence>
<dbReference type="Pfam" id="PF00082">
    <property type="entry name" value="Peptidase_S8"/>
    <property type="match status" value="1"/>
</dbReference>
<evidence type="ECO:0000256" key="10">
    <source>
        <dbReference type="SAM" id="SignalP"/>
    </source>
</evidence>
<dbReference type="Gene3D" id="2.60.40.10">
    <property type="entry name" value="Immunoglobulins"/>
    <property type="match status" value="1"/>
</dbReference>
<dbReference type="InterPro" id="IPR046450">
    <property type="entry name" value="PA_dom_sf"/>
</dbReference>
<dbReference type="InterPro" id="IPR036852">
    <property type="entry name" value="Peptidase_S8/S53_dom_sf"/>
</dbReference>
<dbReference type="InterPro" id="IPR015500">
    <property type="entry name" value="Peptidase_S8_subtilisin-rel"/>
</dbReference>
<dbReference type="PROSITE" id="PS00136">
    <property type="entry name" value="SUBTILASE_ASP"/>
    <property type="match status" value="1"/>
</dbReference>
<reference evidence="16 17" key="1">
    <citation type="submission" date="2016-10" db="EMBL/GenBank/DDBJ databases">
        <authorList>
            <person name="de Groot N.N."/>
        </authorList>
    </citation>
    <scope>NUCLEOTIDE SEQUENCE [LARGE SCALE GENOMIC DNA]</scope>
    <source>
        <strain evidence="16 17">DSM 16957</strain>
    </source>
</reference>
<dbReference type="InterPro" id="IPR022398">
    <property type="entry name" value="Peptidase_S8_His-AS"/>
</dbReference>
<dbReference type="InterPro" id="IPR045051">
    <property type="entry name" value="SBT"/>
</dbReference>
<organism evidence="16 17">
    <name type="scientific">Aquimonas voraii</name>
    <dbReference type="NCBI Taxonomy" id="265719"/>
    <lineage>
        <taxon>Bacteria</taxon>
        <taxon>Pseudomonadati</taxon>
        <taxon>Pseudomonadota</taxon>
        <taxon>Gammaproteobacteria</taxon>
        <taxon>Lysobacterales</taxon>
        <taxon>Lysobacteraceae</taxon>
        <taxon>Aquimonas</taxon>
    </lineage>
</organism>
<dbReference type="CDD" id="cd04818">
    <property type="entry name" value="PA_subtilisin_1"/>
    <property type="match status" value="1"/>
</dbReference>
<dbReference type="Pfam" id="PF17766">
    <property type="entry name" value="fn3_6"/>
    <property type="match status" value="1"/>
</dbReference>
<dbReference type="InterPro" id="IPR000209">
    <property type="entry name" value="Peptidase_S8/S53_dom"/>
</dbReference>
<accession>A0A1G6WAK9</accession>
<evidence type="ECO:0000313" key="17">
    <source>
        <dbReference type="Proteomes" id="UP000199603"/>
    </source>
</evidence>
<feature type="active site" description="Charge relay system" evidence="7 8">
    <location>
        <position position="565"/>
    </location>
</feature>
<dbReference type="Gene3D" id="3.50.30.30">
    <property type="match status" value="1"/>
</dbReference>
<dbReference type="Pfam" id="PF02225">
    <property type="entry name" value="PA"/>
    <property type="match status" value="1"/>
</dbReference>
<dbReference type="InterPro" id="IPR023828">
    <property type="entry name" value="Peptidase_S8_Ser-AS"/>
</dbReference>
<feature type="active site" description="Charge relay system" evidence="7 8">
    <location>
        <position position="239"/>
    </location>
</feature>
<feature type="domain" description="Subtilisin-like protease fibronectin type-III" evidence="14">
    <location>
        <begin position="659"/>
        <end position="746"/>
    </location>
</feature>
<keyword evidence="4 10" id="KW-0732">Signal</keyword>
<keyword evidence="3 8" id="KW-0645">Protease</keyword>
<dbReference type="PRINTS" id="PR00723">
    <property type="entry name" value="SUBTILISIN"/>
</dbReference>
<dbReference type="InterPro" id="IPR041469">
    <property type="entry name" value="Subtilisin-like_FN3"/>
</dbReference>
<feature type="chain" id="PRO_5011786757" evidence="10">
    <location>
        <begin position="29"/>
        <end position="1376"/>
    </location>
</feature>
<feature type="domain" description="BACON" evidence="15">
    <location>
        <begin position="1024"/>
        <end position="1070"/>
    </location>
</feature>
<dbReference type="RefSeq" id="WP_091241953.1">
    <property type="nucleotide sequence ID" value="NZ_FNAG01000004.1"/>
</dbReference>
<evidence type="ECO:0000259" key="11">
    <source>
        <dbReference type="Pfam" id="PF00082"/>
    </source>
</evidence>
<dbReference type="SUPFAM" id="SSF52025">
    <property type="entry name" value="PA domain"/>
    <property type="match status" value="1"/>
</dbReference>
<dbReference type="Pfam" id="PF19190">
    <property type="entry name" value="BACON_2"/>
    <property type="match status" value="1"/>
</dbReference>
<evidence type="ECO:0000313" key="16">
    <source>
        <dbReference type="EMBL" id="SDD62267.1"/>
    </source>
</evidence>
<evidence type="ECO:0000259" key="14">
    <source>
        <dbReference type="Pfam" id="PF17766"/>
    </source>
</evidence>
<dbReference type="PROSITE" id="PS00138">
    <property type="entry name" value="SUBTILASE_SER"/>
    <property type="match status" value="1"/>
</dbReference>
<dbReference type="InterPro" id="IPR010259">
    <property type="entry name" value="S8pro/Inhibitor_I9"/>
</dbReference>
<evidence type="ECO:0000256" key="3">
    <source>
        <dbReference type="ARBA" id="ARBA00022670"/>
    </source>
</evidence>
<evidence type="ECO:0000259" key="12">
    <source>
        <dbReference type="Pfam" id="PF02225"/>
    </source>
</evidence>
<evidence type="ECO:0000256" key="2">
    <source>
        <dbReference type="ARBA" id="ARBA00022525"/>
    </source>
</evidence>
<sequence>MKPNTPKLRIRSLALMCALLPAAAPAFAELPVENLLEVPAQYSEADASGRFVYLIRFAEAGLAERARAAGEALDARSDASKSILSEIQSQQRVHLESMSAALGRGLQPSHYYLATHSGVAARLTPAEAQKLLDLPGVVAVEREQVYQLETRSTPEFIGANTIWSGANVPGGSEVLGQGMITAILDSGVVPSHPSFTNETEVCGFGQNDVPNKLLSAVDCAATDPSGLCAGPNPADVNGHGTHVASTAAGNFVGLDATPAPVAPIAGIAPCSHIRSYKVCPGSSCPGADLTAGLNHLLLDGDADVMNYSISGGASPWTDFDRTKLDLVNAGIMVVAAAGNTNTTVTNPIGAVNHRGPWVMAVANTTHDRVTSNPVSVSLDGPQNVYGLKGLMTIPADVTAEVADSLALGNELGCDAGGGFPAGSMTGKIALISRGTCAFTEKLANAQTAGAIGAIIFNNNPGQPPIAMGGTEASIPAVMVFNADGLAIRAHVTANAGAQATISATSVTSSDPAAGDILASSSLRGPTPSPLQHLQKPDIAAPGTGIYAALATPASEPTYGDLSGTSMASPHVAGSAVLVRQIHPTWTVQEVKSALQMTAKRTGSKDFVNGTPSSGPWDADDVGSGRVDLTKAARAGLVMDETTSNFLAANPATGGDVRTLNLPALRNLDCSPTCTFTRTVRNTLSTPSTWTVAASLNTGSFDIQVSPTTFEFAGDLAETRTITITVTPNGTQNTVTHFGAVTFTEAGGASPQLHWPMAIRGLEQTPPVLQYTPEALDTVVVAGGSRTLPITITNASPTAAPLTFSFAEAPARAVVLDLEDKQPESLSGGVSQPINLQVDGGIATIINVATQQWTWFNRFSPTLLQVPFTLQQVQVGFAPGNGNVLAGDLFDVHVWIDPDRDPTNGATLVASVTDQVITAGVGFKTVNLPAGVEITAASGDVLVGVVNRSARGGAQGAGYGVAIGDSAGNSQQRSWAAFNFPGGIAPNPPVLTEAATLSLIDSLVPGRNWSIRATGTGGTNCLAPSEVPWVSVAPASGTVAGNASTTVQVTTDSTGLAPGQYDALLCLESNDPERTLSVVPVSMQVVTNDQLPSIALAPPSLSLQATVGSTATDNLGITNNGTLLPLNWEITEASTVEGGNIVRFDNINFTFPADFDGGSVKWGNGETCAGCFEAPFDLNVYATPNMAFYWPNVNELGQLGGAVWNGTLYTVLQPGDTVGPDSTFGASAQSAATAAWRQAGGVDGYLGFRFINPSTQQLNFGYARLTTTGTTGYPAVLRSIAFDSTGAAITIPLPSVCDSPSSIPWLSTSVASGSTAAGATSTVGVTADATGLAAGTVEATICVRSNDAANPLVEVPVSLEVQPLPPEIFANGFEGTN</sequence>
<gene>
    <name evidence="16" type="ORF">SAMN04488509_104191</name>
</gene>